<dbReference type="HOGENOM" id="CLU_055391_0_0_0"/>
<evidence type="ECO:0000259" key="2">
    <source>
        <dbReference type="SMART" id="SM00327"/>
    </source>
</evidence>
<name>F2NKK4_MARHT</name>
<feature type="compositionally biased region" description="Basic and acidic residues" evidence="1">
    <location>
        <begin position="101"/>
        <end position="110"/>
    </location>
</feature>
<dbReference type="SUPFAM" id="SSF53300">
    <property type="entry name" value="vWA-like"/>
    <property type="match status" value="1"/>
</dbReference>
<evidence type="ECO:0000313" key="4">
    <source>
        <dbReference type="Proteomes" id="UP000007030"/>
    </source>
</evidence>
<dbReference type="OrthoDB" id="9766126at2"/>
<dbReference type="Gene3D" id="3.40.50.410">
    <property type="entry name" value="von Willebrand factor, type A domain"/>
    <property type="match status" value="1"/>
</dbReference>
<dbReference type="STRING" id="869210.Marky_1934"/>
<keyword evidence="4" id="KW-1185">Reference proteome</keyword>
<feature type="compositionally biased region" description="Low complexity" evidence="1">
    <location>
        <begin position="114"/>
        <end position="123"/>
    </location>
</feature>
<feature type="domain" description="VWFA" evidence="2">
    <location>
        <begin position="216"/>
        <end position="399"/>
    </location>
</feature>
<dbReference type="Pfam" id="PF13519">
    <property type="entry name" value="VWA_2"/>
    <property type="match status" value="1"/>
</dbReference>
<proteinExistence type="predicted"/>
<dbReference type="eggNOG" id="COG4867">
    <property type="taxonomic scope" value="Bacteria"/>
</dbReference>
<accession>F2NKK4</accession>
<dbReference type="Proteomes" id="UP000007030">
    <property type="component" value="Chromosome"/>
</dbReference>
<feature type="region of interest" description="Disordered" evidence="1">
    <location>
        <begin position="101"/>
        <end position="123"/>
    </location>
</feature>
<protein>
    <submittedName>
        <fullName evidence="3">von Willebrand factor type A</fullName>
    </submittedName>
</protein>
<gene>
    <name evidence="3" type="ordered locus">Marky_1934</name>
</gene>
<dbReference type="RefSeq" id="WP_013704710.1">
    <property type="nucleotide sequence ID" value="NC_015387.1"/>
</dbReference>
<dbReference type="CDD" id="cd00198">
    <property type="entry name" value="vWFA"/>
    <property type="match status" value="1"/>
</dbReference>
<sequence length="408" mass="46430">MKVRYSKYEGGLEQLDLTEVMDWLKDFLLDSGFNDPFNRYHPDPERQATLEDLYDALLRALAERDLIPEAWLEEAAEATRREDSRLHRELERLVQRLEDEGFLRRPDADPSRPAPGEGFRGEAGAARFELTQKSIDFLGLRSLRELMGGLGRNAPGMHATRHYATGVEASGETKAYEWGDQLNLHLPETLKRVLPKGLERLSEEDLVVEMSEYTAAMSTVVLLDCSHSMILYGEDRFTPAKRVALALAHLIRTQYPGDQVRFVVFHDTAEEVPLAKLPMVQVGPYHTNTAEGLRLARKILRRMGGEMRQVIMITDGKPSALTLPSGQIYKNAWGLDPMILAETLKEVSAARREGIPIHTFMLAREPELVAFVRKITRITRGKAYFTTPRNIGRYVLMDFLNKKVRRVN</sequence>
<dbReference type="AlphaFoldDB" id="F2NKK4"/>
<dbReference type="EMBL" id="CP002630">
    <property type="protein sequence ID" value="AEB12664.1"/>
    <property type="molecule type" value="Genomic_DNA"/>
</dbReference>
<organism evidence="3 4">
    <name type="scientific">Marinithermus hydrothermalis (strain DSM 14884 / JCM 11576 / T1)</name>
    <dbReference type="NCBI Taxonomy" id="869210"/>
    <lineage>
        <taxon>Bacteria</taxon>
        <taxon>Thermotogati</taxon>
        <taxon>Deinococcota</taxon>
        <taxon>Deinococci</taxon>
        <taxon>Thermales</taxon>
        <taxon>Thermaceae</taxon>
        <taxon>Marinithermus</taxon>
    </lineage>
</organism>
<dbReference type="KEGG" id="mhd:Marky_1934"/>
<reference evidence="3 4" key="1">
    <citation type="journal article" date="2012" name="Stand. Genomic Sci.">
        <title>Complete genome sequence of the aerobic, heterotroph Marinithermus hydrothermalis type strain (T1(T)) from a deep-sea hydrothermal vent chimney.</title>
        <authorList>
            <person name="Copeland A."/>
            <person name="Gu W."/>
            <person name="Yasawong M."/>
            <person name="Lapidus A."/>
            <person name="Lucas S."/>
            <person name="Deshpande S."/>
            <person name="Pagani I."/>
            <person name="Tapia R."/>
            <person name="Cheng J.F."/>
            <person name="Goodwin L.A."/>
            <person name="Pitluck S."/>
            <person name="Liolios K."/>
            <person name="Ivanova N."/>
            <person name="Mavromatis K."/>
            <person name="Mikhailova N."/>
            <person name="Pati A."/>
            <person name="Chen A."/>
            <person name="Palaniappan K."/>
            <person name="Land M."/>
            <person name="Pan C."/>
            <person name="Brambilla E.M."/>
            <person name="Rohde M."/>
            <person name="Tindall B.J."/>
            <person name="Sikorski J."/>
            <person name="Goker M."/>
            <person name="Detter J.C."/>
            <person name="Bristow J."/>
            <person name="Eisen J.A."/>
            <person name="Markowitz V."/>
            <person name="Hugenholtz P."/>
            <person name="Kyrpides N.C."/>
            <person name="Klenk H.P."/>
            <person name="Woyke T."/>
        </authorList>
    </citation>
    <scope>NUCLEOTIDE SEQUENCE [LARGE SCALE GENOMIC DNA]</scope>
    <source>
        <strain evidence="4">DSM 14884 / JCM 11576 / T1</strain>
    </source>
</reference>
<dbReference type="SMART" id="SM00327">
    <property type="entry name" value="VWA"/>
    <property type="match status" value="1"/>
</dbReference>
<dbReference type="InterPro" id="IPR036465">
    <property type="entry name" value="vWFA_dom_sf"/>
</dbReference>
<dbReference type="InterPro" id="IPR002035">
    <property type="entry name" value="VWF_A"/>
</dbReference>
<evidence type="ECO:0000313" key="3">
    <source>
        <dbReference type="EMBL" id="AEB12664.1"/>
    </source>
</evidence>
<evidence type="ECO:0000256" key="1">
    <source>
        <dbReference type="SAM" id="MobiDB-lite"/>
    </source>
</evidence>